<sequence length="117" mass="13257">MNGITAAQGAPAPCEAALCWNISPQICLVEQPDQDCSAILTVHWVSTTPQSLCLYVAQNQLQCWQDATIGQWQQQLNWQNSTLSLRQFNDTLLLQTELKVLSRKPMRRRIASPWSIF</sequence>
<comment type="caution">
    <text evidence="1">The sequence shown here is derived from an EMBL/GenBank/DDBJ whole genome shotgun (WGS) entry which is preliminary data.</text>
</comment>
<reference evidence="1 2" key="2">
    <citation type="submission" date="2021-08" db="EMBL/GenBank/DDBJ databases">
        <title>Rheinheimera aquimaris sp. nov., isolated from seawater of the East Sea in Korea.</title>
        <authorList>
            <person name="Kim K.H."/>
            <person name="Wenting R."/>
            <person name="Kim K.R."/>
            <person name="Jeon C.O."/>
        </authorList>
    </citation>
    <scope>NUCLEOTIDE SEQUENCE [LARGE SCALE GENOMIC DNA]</scope>
    <source>
        <strain evidence="1 2">MA-13</strain>
    </source>
</reference>
<name>A0ABS7XD75_9GAMM</name>
<keyword evidence="2" id="KW-1185">Reference proteome</keyword>
<dbReference type="EMBL" id="JAERPS020000007">
    <property type="protein sequence ID" value="MBZ9613507.1"/>
    <property type="molecule type" value="Genomic_DNA"/>
</dbReference>
<proteinExistence type="predicted"/>
<dbReference type="Proteomes" id="UP000663814">
    <property type="component" value="Unassembled WGS sequence"/>
</dbReference>
<protein>
    <submittedName>
        <fullName evidence="1">DUF3019 domain-containing protein</fullName>
    </submittedName>
</protein>
<dbReference type="RefSeq" id="WP_205312058.1">
    <property type="nucleotide sequence ID" value="NZ_JAERPS020000007.1"/>
</dbReference>
<accession>A0ABS7XD75</accession>
<gene>
    <name evidence="1" type="ORF">I4W93_018090</name>
</gene>
<dbReference type="Pfam" id="PF11456">
    <property type="entry name" value="DUF3019"/>
    <property type="match status" value="1"/>
</dbReference>
<evidence type="ECO:0000313" key="2">
    <source>
        <dbReference type="Proteomes" id="UP000663814"/>
    </source>
</evidence>
<evidence type="ECO:0000313" key="1">
    <source>
        <dbReference type="EMBL" id="MBZ9613507.1"/>
    </source>
</evidence>
<organism evidence="1 2">
    <name type="scientific">Rheinheimera maricola</name>
    <dbReference type="NCBI Taxonomy" id="2793282"/>
    <lineage>
        <taxon>Bacteria</taxon>
        <taxon>Pseudomonadati</taxon>
        <taxon>Pseudomonadota</taxon>
        <taxon>Gammaproteobacteria</taxon>
        <taxon>Chromatiales</taxon>
        <taxon>Chromatiaceae</taxon>
        <taxon>Rheinheimera</taxon>
    </lineage>
</organism>
<dbReference type="InterPro" id="IPR021559">
    <property type="entry name" value="DUF3019"/>
</dbReference>
<reference evidence="1 2" key="1">
    <citation type="submission" date="2020-12" db="EMBL/GenBank/DDBJ databases">
        <authorList>
            <person name="Ruan W."/>
            <person name="Khan S.A."/>
            <person name="Jeon C.O."/>
        </authorList>
    </citation>
    <scope>NUCLEOTIDE SEQUENCE [LARGE SCALE GENOMIC DNA]</scope>
    <source>
        <strain evidence="1 2">MA-13</strain>
    </source>
</reference>